<feature type="transmembrane region" description="Helical" evidence="8">
    <location>
        <begin position="111"/>
        <end position="134"/>
    </location>
</feature>
<dbReference type="InterPro" id="IPR035906">
    <property type="entry name" value="MetI-like_sf"/>
</dbReference>
<evidence type="ECO:0000313" key="11">
    <source>
        <dbReference type="Proteomes" id="UP001646141"/>
    </source>
</evidence>
<comment type="similarity">
    <text evidence="2">Belongs to the binding-protein-dependent transport system permease family. CysTW subfamily.</text>
</comment>
<feature type="transmembrane region" description="Helical" evidence="8">
    <location>
        <begin position="80"/>
        <end position="99"/>
    </location>
</feature>
<evidence type="ECO:0000256" key="1">
    <source>
        <dbReference type="ARBA" id="ARBA00004651"/>
    </source>
</evidence>
<keyword evidence="3 8" id="KW-0813">Transport</keyword>
<dbReference type="PROSITE" id="PS50928">
    <property type="entry name" value="ABC_TM1"/>
    <property type="match status" value="1"/>
</dbReference>
<feature type="transmembrane region" description="Helical" evidence="8">
    <location>
        <begin position="205"/>
        <end position="234"/>
    </location>
</feature>
<evidence type="ECO:0000256" key="3">
    <source>
        <dbReference type="ARBA" id="ARBA00022448"/>
    </source>
</evidence>
<evidence type="ECO:0000256" key="6">
    <source>
        <dbReference type="ARBA" id="ARBA00022989"/>
    </source>
</evidence>
<organism evidence="10 11">
    <name type="scientific">Leucobacter chromiireducens subsp. chromiireducens</name>
    <dbReference type="NCBI Taxonomy" id="660067"/>
    <lineage>
        <taxon>Bacteria</taxon>
        <taxon>Bacillati</taxon>
        <taxon>Actinomycetota</taxon>
        <taxon>Actinomycetes</taxon>
        <taxon>Micrococcales</taxon>
        <taxon>Microbacteriaceae</taxon>
        <taxon>Leucobacter</taxon>
    </lineage>
</organism>
<feature type="transmembrane region" description="Helical" evidence="8">
    <location>
        <begin position="20"/>
        <end position="42"/>
    </location>
</feature>
<feature type="transmembrane region" description="Helical" evidence="8">
    <location>
        <begin position="261"/>
        <end position="281"/>
    </location>
</feature>
<dbReference type="RefSeq" id="WP_202381036.1">
    <property type="nucleotide sequence ID" value="NZ_BAAAMA010000004.1"/>
</dbReference>
<dbReference type="CDD" id="cd06261">
    <property type="entry name" value="TM_PBP2"/>
    <property type="match status" value="1"/>
</dbReference>
<evidence type="ECO:0000256" key="5">
    <source>
        <dbReference type="ARBA" id="ARBA00022692"/>
    </source>
</evidence>
<dbReference type="PANTHER" id="PTHR42929:SF5">
    <property type="entry name" value="ABC TRANSPORTER PERMEASE PROTEIN"/>
    <property type="match status" value="1"/>
</dbReference>
<evidence type="ECO:0000256" key="4">
    <source>
        <dbReference type="ARBA" id="ARBA00022475"/>
    </source>
</evidence>
<gene>
    <name evidence="10" type="ORF">D3226_03740</name>
</gene>
<feature type="domain" description="ABC transmembrane type-1" evidence="9">
    <location>
        <begin position="76"/>
        <end position="282"/>
    </location>
</feature>
<accession>A0ABS1SLL2</accession>
<evidence type="ECO:0000256" key="7">
    <source>
        <dbReference type="ARBA" id="ARBA00023136"/>
    </source>
</evidence>
<keyword evidence="11" id="KW-1185">Reference proteome</keyword>
<dbReference type="Proteomes" id="UP001646141">
    <property type="component" value="Unassembled WGS sequence"/>
</dbReference>
<keyword evidence="7 8" id="KW-0472">Membrane</keyword>
<evidence type="ECO:0000256" key="2">
    <source>
        <dbReference type="ARBA" id="ARBA00007069"/>
    </source>
</evidence>
<evidence type="ECO:0000256" key="8">
    <source>
        <dbReference type="RuleBase" id="RU363032"/>
    </source>
</evidence>
<keyword evidence="6 8" id="KW-1133">Transmembrane helix</keyword>
<name>A0ABS1SLL2_9MICO</name>
<dbReference type="InterPro" id="IPR000515">
    <property type="entry name" value="MetI-like"/>
</dbReference>
<comment type="caution">
    <text evidence="10">The sequence shown here is derived from an EMBL/GenBank/DDBJ whole genome shotgun (WGS) entry which is preliminary data.</text>
</comment>
<sequence length="289" mass="31044">MTQPLHLASRSSRGRQRPWLEPLLLLAPAIVLMLIGFFLPVLQMLLSSVTSVQGVAGFSLGNYAEVFQSDYYLSAMGRSLRLSLIQTAITLVLALPLSYLMTRVSGRVSSILMAVIILPLMTSVVVRTFGWVVLLAPNSWLGQFAKSLDPVAYGQGLLGTEAGIVISMVQVLLPFAVLTLYGVMQSIDPKLEEAARTMGAGFLRTLRTVVFPLSLPGLVAGATLVFALSVSSFITPRLVGGSRLPVLAGTIYNDATVNLDWPFAAAQSTLLFLAVVMLIFATSRIGSRK</sequence>
<dbReference type="Gene3D" id="1.10.3720.10">
    <property type="entry name" value="MetI-like"/>
    <property type="match status" value="1"/>
</dbReference>
<dbReference type="EMBL" id="QYAD01000001">
    <property type="protein sequence ID" value="MBL3689071.1"/>
    <property type="molecule type" value="Genomic_DNA"/>
</dbReference>
<keyword evidence="5 8" id="KW-0812">Transmembrane</keyword>
<dbReference type="Pfam" id="PF00528">
    <property type="entry name" value="BPD_transp_1"/>
    <property type="match status" value="1"/>
</dbReference>
<dbReference type="SUPFAM" id="SSF161098">
    <property type="entry name" value="MetI-like"/>
    <property type="match status" value="1"/>
</dbReference>
<protein>
    <submittedName>
        <fullName evidence="10">ABC transporter permease</fullName>
    </submittedName>
</protein>
<proteinExistence type="inferred from homology"/>
<dbReference type="PANTHER" id="PTHR42929">
    <property type="entry name" value="INNER MEMBRANE ABC TRANSPORTER PERMEASE PROTEIN YDCU-RELATED-RELATED"/>
    <property type="match status" value="1"/>
</dbReference>
<comment type="subcellular location">
    <subcellularLocation>
        <location evidence="1 8">Cell membrane</location>
        <topology evidence="1 8">Multi-pass membrane protein</topology>
    </subcellularLocation>
</comment>
<reference evidence="10 11" key="1">
    <citation type="submission" date="2018-09" db="EMBL/GenBank/DDBJ databases">
        <title>Comparative genomics of Leucobacter spp.</title>
        <authorList>
            <person name="Reis A.C."/>
            <person name="Kolvenbach B.A."/>
            <person name="Corvini P.F.X."/>
            <person name="Nunes O.C."/>
        </authorList>
    </citation>
    <scope>NUCLEOTIDE SEQUENCE [LARGE SCALE GENOMIC DNA]</scope>
    <source>
        <strain evidence="10 11">L-1</strain>
    </source>
</reference>
<evidence type="ECO:0000313" key="10">
    <source>
        <dbReference type="EMBL" id="MBL3689071.1"/>
    </source>
</evidence>
<evidence type="ECO:0000259" key="9">
    <source>
        <dbReference type="PROSITE" id="PS50928"/>
    </source>
</evidence>
<keyword evidence="4" id="KW-1003">Cell membrane</keyword>
<feature type="transmembrane region" description="Helical" evidence="8">
    <location>
        <begin position="162"/>
        <end position="184"/>
    </location>
</feature>